<dbReference type="Pfam" id="PF05651">
    <property type="entry name" value="Diacid_rec"/>
    <property type="match status" value="1"/>
</dbReference>
<feature type="domain" description="PucR C-terminal helix-turn-helix" evidence="3">
    <location>
        <begin position="303"/>
        <end position="359"/>
    </location>
</feature>
<evidence type="ECO:0000259" key="4">
    <source>
        <dbReference type="Pfam" id="PF17853"/>
    </source>
</evidence>
<dbReference type="InterPro" id="IPR051448">
    <property type="entry name" value="CdaR-like_regulators"/>
</dbReference>
<dbReference type="Gene3D" id="1.10.10.2840">
    <property type="entry name" value="PucR C-terminal helix-turn-helix domain"/>
    <property type="match status" value="1"/>
</dbReference>
<comment type="caution">
    <text evidence="5">The sequence shown here is derived from an EMBL/GenBank/DDBJ whole genome shotgun (WGS) entry which is preliminary data.</text>
</comment>
<sequence length="368" mass="41894">MLLPGLAEKIIIEVRKLLNEDIIVANPDGTIIASTDPVRVGTFHEGAFLVFKRKAKRIITKEDETRLTGVKAGINLPIFFKKEVIGIIGITGNPDKVSPFGEIIRKMTELLISENYYAEQLEIQSRAMEAFVFDWMQIHEWDSSFLDRAKLLHIDVTIPRRVLLGEIRLPESISQRELGQSLKSLNEDIADDIIIRWGNERILWLSAESSNHSLKQKISKAEHFWKKQYGASILIGVGQRAAPGQIHHSYRQALRALKSALVKETVVFDEDLTFEMILDDIKSETKSAFLQRTINPLLDEEELLLTLKELFRQNHSLKNTAAALHIHINTLHYRLKKINDLTGLDPSSIEDLLSLFLAIVILDEHTKI</sequence>
<proteinExistence type="inferred from homology"/>
<dbReference type="PANTHER" id="PTHR33744">
    <property type="entry name" value="CARBOHYDRATE DIACID REGULATOR"/>
    <property type="match status" value="1"/>
</dbReference>
<evidence type="ECO:0000259" key="2">
    <source>
        <dbReference type="Pfam" id="PF05651"/>
    </source>
</evidence>
<dbReference type="Proteomes" id="UP000235114">
    <property type="component" value="Unassembled WGS sequence"/>
</dbReference>
<evidence type="ECO:0000313" key="6">
    <source>
        <dbReference type="EMBL" id="PLR97957.1"/>
    </source>
</evidence>
<dbReference type="InterPro" id="IPR041522">
    <property type="entry name" value="CdaR_GGDEF"/>
</dbReference>
<dbReference type="RefSeq" id="WP_101577853.1">
    <property type="nucleotide sequence ID" value="NZ_PGVA01000028.1"/>
</dbReference>
<keyword evidence="8" id="KW-1185">Reference proteome</keyword>
<dbReference type="Proteomes" id="UP000234951">
    <property type="component" value="Unassembled WGS sequence"/>
</dbReference>
<dbReference type="InterPro" id="IPR042070">
    <property type="entry name" value="PucR_C-HTH_sf"/>
</dbReference>
<dbReference type="InterPro" id="IPR008599">
    <property type="entry name" value="Diacid_rec"/>
</dbReference>
<reference evidence="5 7" key="1">
    <citation type="submission" date="2017-11" db="EMBL/GenBank/DDBJ databases">
        <title>Comparitive Functional Genomics of Dry Heat Resistant strains isolated from the Viking Spacecraft.</title>
        <authorList>
            <person name="Seuylemezian A."/>
            <person name="Cooper K."/>
            <person name="Vaishampayan P."/>
        </authorList>
    </citation>
    <scope>NUCLEOTIDE SEQUENCE [LARGE SCALE GENOMIC DNA]</scope>
    <source>
        <strain evidence="5 7">M4.6</strain>
    </source>
</reference>
<name>A0A2N5GKT9_9BACI</name>
<comment type="similarity">
    <text evidence="1">Belongs to the CdaR family.</text>
</comment>
<dbReference type="EMBL" id="PGVA01000028">
    <property type="protein sequence ID" value="PLR82137.1"/>
    <property type="molecule type" value="Genomic_DNA"/>
</dbReference>
<protein>
    <submittedName>
        <fullName evidence="5">Carbohydrate diacid regulator</fullName>
    </submittedName>
</protein>
<evidence type="ECO:0000313" key="5">
    <source>
        <dbReference type="EMBL" id="PLR82137.1"/>
    </source>
</evidence>
<accession>A0A2N5GKT9</accession>
<feature type="domain" description="Putative sugar diacid recognition" evidence="2">
    <location>
        <begin position="5"/>
        <end position="135"/>
    </location>
</feature>
<dbReference type="Pfam" id="PF13556">
    <property type="entry name" value="HTH_30"/>
    <property type="match status" value="1"/>
</dbReference>
<dbReference type="OrthoDB" id="9792148at2"/>
<feature type="domain" description="CdaR GGDEF-like" evidence="4">
    <location>
        <begin position="142"/>
        <end position="258"/>
    </location>
</feature>
<dbReference type="PANTHER" id="PTHR33744:SF16">
    <property type="entry name" value="CARBOHYDRATE DIACID REGULATOR"/>
    <property type="match status" value="1"/>
</dbReference>
<dbReference type="EMBL" id="PGVD01000025">
    <property type="protein sequence ID" value="PLR97957.1"/>
    <property type="molecule type" value="Genomic_DNA"/>
</dbReference>
<dbReference type="AlphaFoldDB" id="A0A2N5GKT9"/>
<gene>
    <name evidence="5" type="ORF">CU635_13295</name>
    <name evidence="6" type="ORF">CVD25_09045</name>
</gene>
<reference evidence="6 8" key="2">
    <citation type="submission" date="2017-12" db="EMBL/GenBank/DDBJ databases">
        <title>Comparative Functional Genomics of Dry Heat Resistant strains isolated from the Viking Spacecraft.</title>
        <authorList>
            <person name="Seuylemezian A."/>
            <person name="Cooper K."/>
            <person name="Vaishampayan P."/>
        </authorList>
    </citation>
    <scope>NUCLEOTIDE SEQUENCE [LARGE SCALE GENOMIC DNA]</scope>
    <source>
        <strain evidence="6 8">ATCC 29669</strain>
    </source>
</reference>
<dbReference type="InterPro" id="IPR025736">
    <property type="entry name" value="PucR_C-HTH_dom"/>
</dbReference>
<organism evidence="5 7">
    <name type="scientific">Bacillus canaveralius</name>
    <dbReference type="NCBI Taxonomy" id="1403243"/>
    <lineage>
        <taxon>Bacteria</taxon>
        <taxon>Bacillati</taxon>
        <taxon>Bacillota</taxon>
        <taxon>Bacilli</taxon>
        <taxon>Bacillales</taxon>
        <taxon>Bacillaceae</taxon>
        <taxon>Bacillus</taxon>
    </lineage>
</organism>
<evidence type="ECO:0000313" key="8">
    <source>
        <dbReference type="Proteomes" id="UP000235114"/>
    </source>
</evidence>
<dbReference type="Pfam" id="PF17853">
    <property type="entry name" value="GGDEF_2"/>
    <property type="match status" value="1"/>
</dbReference>
<evidence type="ECO:0000256" key="1">
    <source>
        <dbReference type="ARBA" id="ARBA00006754"/>
    </source>
</evidence>
<evidence type="ECO:0000259" key="3">
    <source>
        <dbReference type="Pfam" id="PF13556"/>
    </source>
</evidence>
<evidence type="ECO:0000313" key="7">
    <source>
        <dbReference type="Proteomes" id="UP000234951"/>
    </source>
</evidence>